<keyword evidence="2" id="KW-1185">Reference proteome</keyword>
<dbReference type="EMBL" id="CM037157">
    <property type="protein sequence ID" value="KAH7848998.1"/>
    <property type="molecule type" value="Genomic_DNA"/>
</dbReference>
<gene>
    <name evidence="1" type="ORF">Vadar_011519</name>
</gene>
<organism evidence="1 2">
    <name type="scientific">Vaccinium darrowii</name>
    <dbReference type="NCBI Taxonomy" id="229202"/>
    <lineage>
        <taxon>Eukaryota</taxon>
        <taxon>Viridiplantae</taxon>
        <taxon>Streptophyta</taxon>
        <taxon>Embryophyta</taxon>
        <taxon>Tracheophyta</taxon>
        <taxon>Spermatophyta</taxon>
        <taxon>Magnoliopsida</taxon>
        <taxon>eudicotyledons</taxon>
        <taxon>Gunneridae</taxon>
        <taxon>Pentapetalae</taxon>
        <taxon>asterids</taxon>
        <taxon>Ericales</taxon>
        <taxon>Ericaceae</taxon>
        <taxon>Vaccinioideae</taxon>
        <taxon>Vaccinieae</taxon>
        <taxon>Vaccinium</taxon>
    </lineage>
</organism>
<evidence type="ECO:0000313" key="1">
    <source>
        <dbReference type="EMBL" id="KAH7848998.1"/>
    </source>
</evidence>
<protein>
    <submittedName>
        <fullName evidence="1">Uncharacterized protein</fullName>
    </submittedName>
</protein>
<dbReference type="Proteomes" id="UP000828048">
    <property type="component" value="Chromosome 7"/>
</dbReference>
<proteinExistence type="predicted"/>
<sequence length="408" mass="45054">MIAFLLLNAQGFCSADKLHHSPWHGVVAFIPNELIPNEMLMTEAYNRALVAEKQEKRKFSRFGLQFHPSQGGSKSGQPYYSCSRGGSSFSGGQVASSGVGNQTRADKATTFTQNQPQSNGLGTRGQFQSRGFKCFKCGKPGLKSSDCRRSSGSKNKALFMEESCEDEFPIYDEALCEDIGGDDEEEVGLALMIKKTLLTPNDYSNKDWLHTNIFYSTCNIGGREKATTKPPPTTLLASKGFLKESHESGYVLVLVPMADMGVSDVPEAVSRLLKDKKRGSSRDSGYNFIHLKAVPSRDSPTTPILGVDLPLVVAKLLLPGLVIKPGRIKLQLPLKISLNPVVWELEVNSKVEDSSVLSVGNRVTSLWIVGGLPEVKTRHFLWRKVVKMSFLFMTKLCVRILEVMMKRK</sequence>
<accession>A0ACB7Y668</accession>
<comment type="caution">
    <text evidence="1">The sequence shown here is derived from an EMBL/GenBank/DDBJ whole genome shotgun (WGS) entry which is preliminary data.</text>
</comment>
<reference evidence="1 2" key="1">
    <citation type="journal article" date="2021" name="Hortic Res">
        <title>High-quality reference genome and annotation aids understanding of berry development for evergreen blueberry (Vaccinium darrowii).</title>
        <authorList>
            <person name="Yu J."/>
            <person name="Hulse-Kemp A.M."/>
            <person name="Babiker E."/>
            <person name="Staton M."/>
        </authorList>
    </citation>
    <scope>NUCLEOTIDE SEQUENCE [LARGE SCALE GENOMIC DNA]</scope>
    <source>
        <strain evidence="2">cv. NJ 8807/NJ 8810</strain>
        <tissue evidence="1">Young leaf</tissue>
    </source>
</reference>
<name>A0ACB7Y668_9ERIC</name>
<evidence type="ECO:0000313" key="2">
    <source>
        <dbReference type="Proteomes" id="UP000828048"/>
    </source>
</evidence>